<evidence type="ECO:0000256" key="5">
    <source>
        <dbReference type="ARBA" id="ARBA00023274"/>
    </source>
</evidence>
<evidence type="ECO:0000256" key="10">
    <source>
        <dbReference type="SAM" id="MobiDB-lite"/>
    </source>
</evidence>
<evidence type="ECO:0000313" key="11">
    <source>
        <dbReference type="EMBL" id="QKG85590.1"/>
    </source>
</evidence>
<dbReference type="PRINTS" id="PR00060">
    <property type="entry name" value="RIBOSOMALL16"/>
</dbReference>
<keyword evidence="7 9" id="KW-0694">RNA-binding</keyword>
<dbReference type="HAMAP" id="MF_01342">
    <property type="entry name" value="Ribosomal_uL16"/>
    <property type="match status" value="1"/>
</dbReference>
<dbReference type="GO" id="GO:0000049">
    <property type="term" value="F:tRNA binding"/>
    <property type="evidence" value="ECO:0007669"/>
    <property type="project" value="UniProtKB-KW"/>
</dbReference>
<dbReference type="PROSITE" id="PS00586">
    <property type="entry name" value="RIBOSOMAL_L16_1"/>
    <property type="match status" value="1"/>
</dbReference>
<evidence type="ECO:0000256" key="3">
    <source>
        <dbReference type="ARBA" id="ARBA00022555"/>
    </source>
</evidence>
<dbReference type="KEGG" id="kpul:GXN76_14815"/>
<dbReference type="GO" id="GO:0019843">
    <property type="term" value="F:rRNA binding"/>
    <property type="evidence" value="ECO:0007669"/>
    <property type="project" value="UniProtKB-UniRule"/>
</dbReference>
<comment type="subunit">
    <text evidence="2 7 9">Part of the 50S ribosomal subunit.</text>
</comment>
<evidence type="ECO:0000256" key="9">
    <source>
        <dbReference type="RuleBase" id="RU004414"/>
    </source>
</evidence>
<comment type="similarity">
    <text evidence="1 7 8">Belongs to the universal ribosomal protein uL16 family.</text>
</comment>
<feature type="compositionally biased region" description="Basic residues" evidence="10">
    <location>
        <begin position="1"/>
        <end position="19"/>
    </location>
</feature>
<dbReference type="GO" id="GO:0022625">
    <property type="term" value="C:cytosolic large ribosomal subunit"/>
    <property type="evidence" value="ECO:0007669"/>
    <property type="project" value="TreeGrafter"/>
</dbReference>
<sequence length="144" mass="16172">MLMPKRTKFRKEHRGRMRGQAKGGTEVAFGEYGLQALEPSWITNRQIEAARIAMTRYIKRGGKVWIKIFPDKPITQKPLEVRMGSGKGSPEKWVAVVKPGKIMFELAGVEESVAREAMRLAAHKLPIKTKFVIRDEAGGGHDES</sequence>
<dbReference type="GO" id="GO:0006412">
    <property type="term" value="P:translation"/>
    <property type="evidence" value="ECO:0007669"/>
    <property type="project" value="UniProtKB-UniRule"/>
</dbReference>
<dbReference type="NCBIfam" id="TIGR01164">
    <property type="entry name" value="rplP_bact"/>
    <property type="match status" value="1"/>
</dbReference>
<dbReference type="GO" id="GO:0003735">
    <property type="term" value="F:structural constituent of ribosome"/>
    <property type="evidence" value="ECO:0007669"/>
    <property type="project" value="InterPro"/>
</dbReference>
<dbReference type="Pfam" id="PF00252">
    <property type="entry name" value="Ribosomal_L16"/>
    <property type="match status" value="1"/>
</dbReference>
<evidence type="ECO:0000256" key="6">
    <source>
        <dbReference type="ARBA" id="ARBA00035198"/>
    </source>
</evidence>
<keyword evidence="12" id="KW-1185">Reference proteome</keyword>
<dbReference type="CDD" id="cd01433">
    <property type="entry name" value="Ribosomal_L16_L10e"/>
    <property type="match status" value="1"/>
</dbReference>
<dbReference type="InterPro" id="IPR036920">
    <property type="entry name" value="Ribosomal_uL16_sf"/>
</dbReference>
<keyword evidence="7 9" id="KW-0699">rRNA-binding</keyword>
<gene>
    <name evidence="7 11" type="primary">rplP</name>
    <name evidence="11" type="ORF">GXN76_14815</name>
</gene>
<evidence type="ECO:0000256" key="2">
    <source>
        <dbReference type="ARBA" id="ARBA00011838"/>
    </source>
</evidence>
<protein>
    <recommendedName>
        <fullName evidence="6 7">Large ribosomal subunit protein uL16</fullName>
    </recommendedName>
</protein>
<dbReference type="Gene3D" id="3.90.1170.10">
    <property type="entry name" value="Ribosomal protein L10e/L16"/>
    <property type="match status" value="1"/>
</dbReference>
<organism evidence="11 12">
    <name type="scientific">Kroppenstedtia pulmonis</name>
    <dbReference type="NCBI Taxonomy" id="1380685"/>
    <lineage>
        <taxon>Bacteria</taxon>
        <taxon>Bacillati</taxon>
        <taxon>Bacillota</taxon>
        <taxon>Bacilli</taxon>
        <taxon>Bacillales</taxon>
        <taxon>Thermoactinomycetaceae</taxon>
        <taxon>Kroppenstedtia</taxon>
    </lineage>
</organism>
<dbReference type="PANTHER" id="PTHR12220">
    <property type="entry name" value="50S/60S RIBOSOMAL PROTEIN L16"/>
    <property type="match status" value="1"/>
</dbReference>
<dbReference type="Proteomes" id="UP000503088">
    <property type="component" value="Chromosome"/>
</dbReference>
<name>A0A7D4BLW6_9BACL</name>
<keyword evidence="3 7" id="KW-0820">tRNA-binding</keyword>
<evidence type="ECO:0000256" key="8">
    <source>
        <dbReference type="RuleBase" id="RU004413"/>
    </source>
</evidence>
<keyword evidence="4 7" id="KW-0689">Ribosomal protein</keyword>
<dbReference type="InterPro" id="IPR016180">
    <property type="entry name" value="Ribosomal_uL16_dom"/>
</dbReference>
<dbReference type="PANTHER" id="PTHR12220:SF13">
    <property type="entry name" value="LARGE RIBOSOMAL SUBUNIT PROTEIN UL16M"/>
    <property type="match status" value="1"/>
</dbReference>
<accession>A0A7D4BLW6</accession>
<evidence type="ECO:0000256" key="1">
    <source>
        <dbReference type="ARBA" id="ARBA00008931"/>
    </source>
</evidence>
<evidence type="ECO:0000256" key="4">
    <source>
        <dbReference type="ARBA" id="ARBA00022980"/>
    </source>
</evidence>
<dbReference type="InterPro" id="IPR000114">
    <property type="entry name" value="Ribosomal_uL16_bact-type"/>
</dbReference>
<feature type="region of interest" description="Disordered" evidence="10">
    <location>
        <begin position="1"/>
        <end position="21"/>
    </location>
</feature>
<dbReference type="SUPFAM" id="SSF54686">
    <property type="entry name" value="Ribosomal protein L16p/L10e"/>
    <property type="match status" value="1"/>
</dbReference>
<evidence type="ECO:0000313" key="12">
    <source>
        <dbReference type="Proteomes" id="UP000503088"/>
    </source>
</evidence>
<dbReference type="InterPro" id="IPR020798">
    <property type="entry name" value="Ribosomal_uL16_CS"/>
</dbReference>
<dbReference type="RefSeq" id="WP_173224383.1">
    <property type="nucleotide sequence ID" value="NZ_CP048104.1"/>
</dbReference>
<dbReference type="FunFam" id="3.90.1170.10:FF:000001">
    <property type="entry name" value="50S ribosomal protein L16"/>
    <property type="match status" value="1"/>
</dbReference>
<dbReference type="PROSITE" id="PS00701">
    <property type="entry name" value="RIBOSOMAL_L16_2"/>
    <property type="match status" value="1"/>
</dbReference>
<comment type="function">
    <text evidence="7 9">Binds 23S rRNA and is also seen to make contacts with the A and possibly P site tRNAs.</text>
</comment>
<evidence type="ECO:0000256" key="7">
    <source>
        <dbReference type="HAMAP-Rule" id="MF_01342"/>
    </source>
</evidence>
<dbReference type="InterPro" id="IPR047873">
    <property type="entry name" value="Ribosomal_uL16"/>
</dbReference>
<dbReference type="AlphaFoldDB" id="A0A7D4BLW6"/>
<proteinExistence type="inferred from homology"/>
<reference evidence="11 12" key="1">
    <citation type="submission" date="2020-01" db="EMBL/GenBank/DDBJ databases">
        <authorList>
            <person name="Gulvik C.A."/>
            <person name="Batra D.G."/>
        </authorList>
    </citation>
    <scope>NUCLEOTIDE SEQUENCE [LARGE SCALE GENOMIC DNA]</scope>
    <source>
        <strain evidence="11 12">W9323</strain>
    </source>
</reference>
<keyword evidence="5 7" id="KW-0687">Ribonucleoprotein</keyword>
<dbReference type="EMBL" id="CP048104">
    <property type="protein sequence ID" value="QKG85590.1"/>
    <property type="molecule type" value="Genomic_DNA"/>
</dbReference>